<evidence type="ECO:0000313" key="2">
    <source>
        <dbReference type="EMBL" id="MBA8887714.1"/>
    </source>
</evidence>
<comment type="caution">
    <text evidence="2">The sequence shown here is derived from an EMBL/GenBank/DDBJ whole genome shotgun (WGS) entry which is preliminary data.</text>
</comment>
<name>A0A839F663_9GAMM</name>
<keyword evidence="2" id="KW-0489">Methyltransferase</keyword>
<dbReference type="SUPFAM" id="SSF53335">
    <property type="entry name" value="S-adenosyl-L-methionine-dependent methyltransferases"/>
    <property type="match status" value="1"/>
</dbReference>
<dbReference type="InterPro" id="IPR029063">
    <property type="entry name" value="SAM-dependent_MTases_sf"/>
</dbReference>
<dbReference type="PANTHER" id="PTHR42912:SF80">
    <property type="entry name" value="METHYLTRANSFERASE DOMAIN-CONTAINING PROTEIN"/>
    <property type="match status" value="1"/>
</dbReference>
<dbReference type="Pfam" id="PF08241">
    <property type="entry name" value="Methyltransf_11"/>
    <property type="match status" value="1"/>
</dbReference>
<evidence type="ECO:0000313" key="3">
    <source>
        <dbReference type="Proteomes" id="UP000550401"/>
    </source>
</evidence>
<keyword evidence="2" id="KW-0808">Transferase</keyword>
<accession>A0A839F663</accession>
<dbReference type="AlphaFoldDB" id="A0A839F663"/>
<dbReference type="GO" id="GO:0008757">
    <property type="term" value="F:S-adenosylmethionine-dependent methyltransferase activity"/>
    <property type="evidence" value="ECO:0007669"/>
    <property type="project" value="InterPro"/>
</dbReference>
<feature type="domain" description="Methyltransferase type 11" evidence="1">
    <location>
        <begin position="181"/>
        <end position="284"/>
    </location>
</feature>
<evidence type="ECO:0000259" key="1">
    <source>
        <dbReference type="Pfam" id="PF08241"/>
    </source>
</evidence>
<proteinExistence type="predicted"/>
<dbReference type="InterPro" id="IPR050508">
    <property type="entry name" value="Methyltransf_Superfamily"/>
</dbReference>
<dbReference type="PANTHER" id="PTHR42912">
    <property type="entry name" value="METHYLTRANSFERASE"/>
    <property type="match status" value="1"/>
</dbReference>
<dbReference type="CDD" id="cd02440">
    <property type="entry name" value="AdoMet_MTases"/>
    <property type="match status" value="1"/>
</dbReference>
<dbReference type="InterPro" id="IPR013216">
    <property type="entry name" value="Methyltransf_11"/>
</dbReference>
<dbReference type="Gene3D" id="3.40.50.150">
    <property type="entry name" value="Vaccinia Virus protein VP39"/>
    <property type="match status" value="1"/>
</dbReference>
<dbReference type="Proteomes" id="UP000550401">
    <property type="component" value="Unassembled WGS sequence"/>
</dbReference>
<keyword evidence="3" id="KW-1185">Reference proteome</keyword>
<organism evidence="2 3">
    <name type="scientific">Dokdonella fugitiva</name>
    <dbReference type="NCBI Taxonomy" id="328517"/>
    <lineage>
        <taxon>Bacteria</taxon>
        <taxon>Pseudomonadati</taxon>
        <taxon>Pseudomonadota</taxon>
        <taxon>Gammaproteobacteria</taxon>
        <taxon>Lysobacterales</taxon>
        <taxon>Rhodanobacteraceae</taxon>
        <taxon>Dokdonella</taxon>
    </lineage>
</organism>
<dbReference type="RefSeq" id="WP_182530759.1">
    <property type="nucleotide sequence ID" value="NZ_JACGXL010000002.1"/>
</dbReference>
<protein>
    <submittedName>
        <fullName evidence="2">SAM-dependent methyltransferase</fullName>
    </submittedName>
</protein>
<dbReference type="GO" id="GO:0032259">
    <property type="term" value="P:methylation"/>
    <property type="evidence" value="ECO:0007669"/>
    <property type="project" value="UniProtKB-KW"/>
</dbReference>
<dbReference type="EMBL" id="JACGXL010000002">
    <property type="protein sequence ID" value="MBA8887714.1"/>
    <property type="molecule type" value="Genomic_DNA"/>
</dbReference>
<sequence>MPELALIHAALNAPTPDAPVAFVIRFEVDADVSFDVDVSLDIEDASTSALRLHAQLAAAGWDVSWLPRGRYEVHALAPRMPLPAGRYVAHVALWHREAGTPVKAAAARIEFEVATSASTTSGAPSTTFSWQLDSLPGTPALDSLSWRRGGGDWFYKHFDHAARTTASYLLGDSPLLRGRILDVGCGDGITDLGIALRWRPQELVGIDPFRGYERLGEVLAGTALPAHVVPDNLRFLPASANEIPFDDDSFDVVLSWGSLEHIVGGYAQALGEIRRVLRPGGLLMAHPGLFYSDVGNHLGEFRFAREEPYVHLKRPREWLRERILATEPDRMDRSGDVATPAQYWQWFTELNPITVDRFERELRELDFEPWRVALRTHDRVDYTAELQAYSFVDLAVGELYVSAWNRKR</sequence>
<gene>
    <name evidence="2" type="ORF">FHW12_001928</name>
</gene>
<reference evidence="2 3" key="1">
    <citation type="submission" date="2020-07" db="EMBL/GenBank/DDBJ databases">
        <title>Genomic Encyclopedia of Type Strains, Phase IV (KMG-V): Genome sequencing to study the core and pangenomes of soil and plant-associated prokaryotes.</title>
        <authorList>
            <person name="Whitman W."/>
        </authorList>
    </citation>
    <scope>NUCLEOTIDE SEQUENCE [LARGE SCALE GENOMIC DNA]</scope>
    <source>
        <strain evidence="2 3">RH2WT43</strain>
    </source>
</reference>